<name>X1EBV1_9ZZZZ</name>
<accession>X1EBV1</accession>
<feature type="non-terminal residue" evidence="1">
    <location>
        <position position="45"/>
    </location>
</feature>
<reference evidence="1" key="1">
    <citation type="journal article" date="2014" name="Front. Microbiol.">
        <title>High frequency of phylogenetically diverse reductive dehalogenase-homologous genes in deep subseafloor sedimentary metagenomes.</title>
        <authorList>
            <person name="Kawai M."/>
            <person name="Futagami T."/>
            <person name="Toyoda A."/>
            <person name="Takaki Y."/>
            <person name="Nishi S."/>
            <person name="Hori S."/>
            <person name="Arai W."/>
            <person name="Tsubouchi T."/>
            <person name="Morono Y."/>
            <person name="Uchiyama I."/>
            <person name="Ito T."/>
            <person name="Fujiyama A."/>
            <person name="Inagaki F."/>
            <person name="Takami H."/>
        </authorList>
    </citation>
    <scope>NUCLEOTIDE SEQUENCE</scope>
    <source>
        <strain evidence="1">Expedition CK06-06</strain>
    </source>
</reference>
<organism evidence="1">
    <name type="scientific">marine sediment metagenome</name>
    <dbReference type="NCBI Taxonomy" id="412755"/>
    <lineage>
        <taxon>unclassified sequences</taxon>
        <taxon>metagenomes</taxon>
        <taxon>ecological metagenomes</taxon>
    </lineage>
</organism>
<gene>
    <name evidence="1" type="ORF">S01H4_52699</name>
</gene>
<dbReference type="Pfam" id="PF03966">
    <property type="entry name" value="Trm112p"/>
    <property type="match status" value="1"/>
</dbReference>
<proteinExistence type="predicted"/>
<evidence type="ECO:0008006" key="2">
    <source>
        <dbReference type="Google" id="ProtNLM"/>
    </source>
</evidence>
<protein>
    <recommendedName>
        <fullName evidence="2">Trm112 family protein</fullName>
    </recommendedName>
</protein>
<sequence length="45" mass="5229">MPDSNADKLLLELVACDRCKNPFMMKKGEKLRKQENNEEIVCENC</sequence>
<evidence type="ECO:0000313" key="1">
    <source>
        <dbReference type="EMBL" id="GAH14609.1"/>
    </source>
</evidence>
<comment type="caution">
    <text evidence="1">The sequence shown here is derived from an EMBL/GenBank/DDBJ whole genome shotgun (WGS) entry which is preliminary data.</text>
</comment>
<dbReference type="InterPro" id="IPR005651">
    <property type="entry name" value="Trm112-like"/>
</dbReference>
<dbReference type="EMBL" id="BART01030139">
    <property type="protein sequence ID" value="GAH14609.1"/>
    <property type="molecule type" value="Genomic_DNA"/>
</dbReference>
<dbReference type="AlphaFoldDB" id="X1EBV1"/>